<dbReference type="InterPro" id="IPR051175">
    <property type="entry name" value="CLK_kinases"/>
</dbReference>
<evidence type="ECO:0000256" key="3">
    <source>
        <dbReference type="ARBA" id="ARBA00022741"/>
    </source>
</evidence>
<evidence type="ECO:0000256" key="1">
    <source>
        <dbReference type="ARBA" id="ARBA00022527"/>
    </source>
</evidence>
<keyword evidence="5 7" id="KW-0067">ATP-binding</keyword>
<dbReference type="AGR" id="WB:WBGene00185089"/>
<evidence type="ECO:0000259" key="10">
    <source>
        <dbReference type="PROSITE" id="PS50011"/>
    </source>
</evidence>
<comment type="similarity">
    <text evidence="6">Belongs to the protein kinase superfamily. CMGC Ser/Thr protein kinase family. Lammer subfamily.</text>
</comment>
<evidence type="ECO:0000256" key="9">
    <source>
        <dbReference type="SAM" id="MobiDB-lite"/>
    </source>
</evidence>
<evidence type="ECO:0000313" key="13">
    <source>
        <dbReference type="WormBase" id="C16A11.10"/>
    </source>
</evidence>
<dbReference type="PROSITE" id="PS50011">
    <property type="entry name" value="PROTEIN_KINASE_DOM"/>
    <property type="match status" value="1"/>
</dbReference>
<dbReference type="EMBL" id="BX284602">
    <property type="protein sequence ID" value="CCD62427.1"/>
    <property type="molecule type" value="Genomic_DNA"/>
</dbReference>
<organism evidence="11 12">
    <name type="scientific">Caenorhabditis elegans</name>
    <dbReference type="NCBI Taxonomy" id="6239"/>
    <lineage>
        <taxon>Eukaryota</taxon>
        <taxon>Metazoa</taxon>
        <taxon>Ecdysozoa</taxon>
        <taxon>Nematoda</taxon>
        <taxon>Chromadorea</taxon>
        <taxon>Rhabditida</taxon>
        <taxon>Rhabditina</taxon>
        <taxon>Rhabditomorpha</taxon>
        <taxon>Rhabditoidea</taxon>
        <taxon>Rhabditidae</taxon>
        <taxon>Peloderinae</taxon>
        <taxon>Caenorhabditis</taxon>
    </lineage>
</organism>
<dbReference type="Gene3D" id="1.10.510.10">
    <property type="entry name" value="Transferase(Phosphotransferase) domain 1"/>
    <property type="match status" value="1"/>
</dbReference>
<dbReference type="InParanoid" id="C0Z1Y5"/>
<evidence type="ECO:0000313" key="11">
    <source>
        <dbReference type="EMBL" id="CCD62427.1"/>
    </source>
</evidence>
<dbReference type="STRING" id="6239.C16A11.10.1"/>
<dbReference type="PROSITE" id="PS00108">
    <property type="entry name" value="PROTEIN_KINASE_ST"/>
    <property type="match status" value="1"/>
</dbReference>
<dbReference type="RefSeq" id="NP_001254087.1">
    <property type="nucleotide sequence ID" value="NM_001267158.2"/>
</dbReference>
<dbReference type="GeneID" id="13184588"/>
<dbReference type="eggNOG" id="KOG0671">
    <property type="taxonomic scope" value="Eukaryota"/>
</dbReference>
<dbReference type="Proteomes" id="UP000001940">
    <property type="component" value="Chromosome II"/>
</dbReference>
<evidence type="ECO:0000256" key="4">
    <source>
        <dbReference type="ARBA" id="ARBA00022777"/>
    </source>
</evidence>
<evidence type="ECO:0000256" key="6">
    <source>
        <dbReference type="ARBA" id="ARBA00037966"/>
    </source>
</evidence>
<dbReference type="CTD" id="13184588"/>
<protein>
    <submittedName>
        <fullName evidence="11">Protein kinase domain-containing protein</fullName>
    </submittedName>
</protein>
<name>C0Z1Y5_CAEEL</name>
<dbReference type="SMART" id="SM00220">
    <property type="entry name" value="S_TKc"/>
    <property type="match status" value="1"/>
</dbReference>
<dbReference type="OMA" id="ICYVEIS"/>
<dbReference type="Gene3D" id="3.30.200.20">
    <property type="entry name" value="Phosphorylase Kinase, domain 1"/>
    <property type="match status" value="1"/>
</dbReference>
<evidence type="ECO:0000256" key="7">
    <source>
        <dbReference type="PROSITE-ProRule" id="PRU10141"/>
    </source>
</evidence>
<keyword evidence="3 7" id="KW-0547">Nucleotide-binding</keyword>
<dbReference type="GO" id="GO:0043484">
    <property type="term" value="P:regulation of RNA splicing"/>
    <property type="evidence" value="ECO:0000318"/>
    <property type="project" value="GO_Central"/>
</dbReference>
<keyword evidence="1 8" id="KW-0723">Serine/threonine-protein kinase</keyword>
<dbReference type="AlphaFoldDB" id="C0Z1Y5"/>
<keyword evidence="4 11" id="KW-0418">Kinase</keyword>
<dbReference type="PROSITE" id="PS00107">
    <property type="entry name" value="PROTEIN_KINASE_ATP"/>
    <property type="match status" value="1"/>
</dbReference>
<dbReference type="Pfam" id="PF00069">
    <property type="entry name" value="Pkinase"/>
    <property type="match status" value="1"/>
</dbReference>
<gene>
    <name evidence="11 13" type="ORF">C16A11.10</name>
    <name evidence="11" type="ORF">CELE_C16A11.10</name>
</gene>
<feature type="binding site" evidence="7">
    <location>
        <position position="77"/>
    </location>
    <ligand>
        <name>ATP</name>
        <dbReference type="ChEBI" id="CHEBI:30616"/>
    </ligand>
</feature>
<dbReference type="GO" id="GO:0005524">
    <property type="term" value="F:ATP binding"/>
    <property type="evidence" value="ECO:0007669"/>
    <property type="project" value="UniProtKB-UniRule"/>
</dbReference>
<dbReference type="GO" id="GO:0004674">
    <property type="term" value="F:protein serine/threonine kinase activity"/>
    <property type="evidence" value="ECO:0000318"/>
    <property type="project" value="GO_Central"/>
</dbReference>
<keyword evidence="12" id="KW-1185">Reference proteome</keyword>
<reference evidence="11 12" key="1">
    <citation type="journal article" date="1998" name="Science">
        <title>Genome sequence of the nematode C. elegans: a platform for investigating biology.</title>
        <authorList>
            <consortium name="The C. elegans sequencing consortium"/>
            <person name="Sulson J.E."/>
            <person name="Waterston R."/>
        </authorList>
    </citation>
    <scope>NUCLEOTIDE SEQUENCE [LARGE SCALE GENOMIC DNA]</scope>
    <source>
        <strain evidence="11 12">Bristol N2</strain>
    </source>
</reference>
<dbReference type="Bgee" id="WBGene00185089">
    <property type="expression patterns" value="Expressed in adult organism and 2 other cell types or tissues"/>
</dbReference>
<dbReference type="PaxDb" id="6239-C16A11.10"/>
<dbReference type="InterPro" id="IPR017441">
    <property type="entry name" value="Protein_kinase_ATP_BS"/>
</dbReference>
<sequence>MKRTRAPKEQNPSEIKKIRRKSETDNENVAGNRENLPKNPILTSSGAQLKIIAKLGEGVFGAVYKVVDHSNKKYAVKLFKEEHSEVGEQSWARETAIMKAVTAINSANLIRMEDSWRINESVPNGFLKIAISFELKGRSVFEVMDSTKGKMPAGSEISFEINAIRVMGKQLLEAMEKLESVKIVHLDLKPENICFSSSCTFKTTVTGNVCFIQPSIFHVCVVDFGNARTIRQDKPPKYALVQTQNYRAPEIFLGLPFSVKSDIWSFGCILSELYTGDLLFYGNSKSDTEELQFELMQMIVQQPPSCAMLREAEKIKSTKIRIENGNVYMKRKSKSSFEPPKPLHKQRRPKDLEAIPLFDLLECILIVDPSRRPSLRDISSRTFFK</sequence>
<dbReference type="OrthoDB" id="5810704at2759"/>
<dbReference type="FunCoup" id="C0Z1Y5">
    <property type="interactions" value="1397"/>
</dbReference>
<feature type="domain" description="Protein kinase" evidence="10">
    <location>
        <begin position="49"/>
        <end position="384"/>
    </location>
</feature>
<evidence type="ECO:0000256" key="5">
    <source>
        <dbReference type="ARBA" id="ARBA00022840"/>
    </source>
</evidence>
<dbReference type="WormBase" id="C16A11.10">
    <property type="protein sequence ID" value="CE43584"/>
    <property type="gene ID" value="WBGene00185089"/>
</dbReference>
<keyword evidence="2" id="KW-0808">Transferase</keyword>
<dbReference type="PANTHER" id="PTHR45646:SF8">
    <property type="entry name" value="PROTEIN KINASE DOMAIN-CONTAINING PROTEIN"/>
    <property type="match status" value="1"/>
</dbReference>
<evidence type="ECO:0000256" key="8">
    <source>
        <dbReference type="RuleBase" id="RU000304"/>
    </source>
</evidence>
<dbReference type="KEGG" id="cel:CELE_C16A11.10"/>
<proteinExistence type="inferred from homology"/>
<dbReference type="InterPro" id="IPR000719">
    <property type="entry name" value="Prot_kinase_dom"/>
</dbReference>
<dbReference type="GO" id="GO:0005634">
    <property type="term" value="C:nucleus"/>
    <property type="evidence" value="ECO:0000318"/>
    <property type="project" value="GO_Central"/>
</dbReference>
<feature type="region of interest" description="Disordered" evidence="9">
    <location>
        <begin position="1"/>
        <end position="39"/>
    </location>
</feature>
<accession>C0Z1Y5</accession>
<dbReference type="InterPro" id="IPR011009">
    <property type="entry name" value="Kinase-like_dom_sf"/>
</dbReference>
<dbReference type="SMR" id="C0Z1Y5"/>
<dbReference type="SUPFAM" id="SSF56112">
    <property type="entry name" value="Protein kinase-like (PK-like)"/>
    <property type="match status" value="1"/>
</dbReference>
<dbReference type="InterPro" id="IPR008271">
    <property type="entry name" value="Ser/Thr_kinase_AS"/>
</dbReference>
<evidence type="ECO:0000313" key="12">
    <source>
        <dbReference type="Proteomes" id="UP000001940"/>
    </source>
</evidence>
<evidence type="ECO:0000256" key="2">
    <source>
        <dbReference type="ARBA" id="ARBA00022679"/>
    </source>
</evidence>
<dbReference type="HOGENOM" id="CLU_049954_1_0_1"/>
<dbReference type="PhylomeDB" id="C0Z1Y5"/>
<dbReference type="PANTHER" id="PTHR45646">
    <property type="entry name" value="SERINE/THREONINE-PROTEIN KINASE DOA-RELATED"/>
    <property type="match status" value="1"/>
</dbReference>